<evidence type="ECO:0000313" key="2">
    <source>
        <dbReference type="EMBL" id="SEG90739.1"/>
    </source>
</evidence>
<dbReference type="Proteomes" id="UP000236723">
    <property type="component" value="Unassembled WGS sequence"/>
</dbReference>
<dbReference type="AlphaFoldDB" id="A0A1H6E046"/>
<dbReference type="EMBL" id="FNVO01000027">
    <property type="protein sequence ID" value="SEG90739.1"/>
    <property type="molecule type" value="Genomic_DNA"/>
</dbReference>
<dbReference type="OrthoDB" id="3477773at2"/>
<sequence>MGFDMGRRLPRAIRPDVTDQRHKSTGTAPPRPAPGPMDRPRQGAGSETRHRSRRPGNDLRLRCRVRLLTLAGDLDDLGVRCRLTDTISPPFTLRCWNPARQGPAIEVACGLDRYGRLVFQVHPDGEFLGDAEAALQPGDTVDLARELARRLGIDPAWRG</sequence>
<protein>
    <submittedName>
        <fullName evidence="2">Uncharacterized protein</fullName>
    </submittedName>
</protein>
<dbReference type="RefSeq" id="WP_103944081.1">
    <property type="nucleotide sequence ID" value="NZ_FNVO01000027.1"/>
</dbReference>
<evidence type="ECO:0000256" key="1">
    <source>
        <dbReference type="SAM" id="MobiDB-lite"/>
    </source>
</evidence>
<feature type="compositionally biased region" description="Basic and acidic residues" evidence="1">
    <location>
        <begin position="13"/>
        <end position="22"/>
    </location>
</feature>
<gene>
    <name evidence="2" type="ORF">SAMN04489712_12724</name>
</gene>
<reference evidence="3" key="1">
    <citation type="submission" date="2016-10" db="EMBL/GenBank/DDBJ databases">
        <authorList>
            <person name="Varghese N."/>
            <person name="Submissions S."/>
        </authorList>
    </citation>
    <scope>NUCLEOTIDE SEQUENCE [LARGE SCALE GENOMIC DNA]</scope>
    <source>
        <strain evidence="3">DSM 43163</strain>
    </source>
</reference>
<accession>A0A1H6E046</accession>
<feature type="region of interest" description="Disordered" evidence="1">
    <location>
        <begin position="1"/>
        <end position="56"/>
    </location>
</feature>
<evidence type="ECO:0000313" key="3">
    <source>
        <dbReference type="Proteomes" id="UP000236723"/>
    </source>
</evidence>
<name>A0A1H6E046_9ACTN</name>
<proteinExistence type="predicted"/>
<organism evidence="2 3">
    <name type="scientific">Thermomonospora echinospora</name>
    <dbReference type="NCBI Taxonomy" id="1992"/>
    <lineage>
        <taxon>Bacteria</taxon>
        <taxon>Bacillati</taxon>
        <taxon>Actinomycetota</taxon>
        <taxon>Actinomycetes</taxon>
        <taxon>Streptosporangiales</taxon>
        <taxon>Thermomonosporaceae</taxon>
        <taxon>Thermomonospora</taxon>
    </lineage>
</organism>
<keyword evidence="3" id="KW-1185">Reference proteome</keyword>